<keyword evidence="5" id="KW-0811">Translocation</keyword>
<evidence type="ECO:0000256" key="2">
    <source>
        <dbReference type="ARBA" id="ARBA00022692"/>
    </source>
</evidence>
<feature type="transmembrane region" description="Helical" evidence="5">
    <location>
        <begin position="214"/>
        <end position="232"/>
    </location>
</feature>
<dbReference type="EMBL" id="CP015363">
    <property type="protein sequence ID" value="ARD84309.1"/>
    <property type="molecule type" value="Genomic_DNA"/>
</dbReference>
<evidence type="ECO:0000256" key="5">
    <source>
        <dbReference type="HAMAP-Rule" id="MF_00902"/>
    </source>
</evidence>
<dbReference type="NCBIfam" id="TIGR00945">
    <property type="entry name" value="tatC"/>
    <property type="match status" value="1"/>
</dbReference>
<keyword evidence="5" id="KW-0813">Transport</keyword>
<comment type="subunit">
    <text evidence="5">Forms a complex with TatA.</text>
</comment>
<evidence type="ECO:0000313" key="7">
    <source>
        <dbReference type="Proteomes" id="UP000192050"/>
    </source>
</evidence>
<evidence type="ECO:0000313" key="6">
    <source>
        <dbReference type="EMBL" id="ARD84309.1"/>
    </source>
</evidence>
<dbReference type="AlphaFoldDB" id="A0A1V0N2H7"/>
<dbReference type="HAMAP" id="MF_00902">
    <property type="entry name" value="TatC"/>
    <property type="match status" value="1"/>
</dbReference>
<sequence length="274" mass="30821">MENQLLNYLVKYSDEIRARLIKILEVFGILFGIFVIFRLQYISLLGYRFMFLYPDPYDNIGAQILFLLKAHTLTTDTTLLVLKPVDGVMADFYTCMAIALIISMPVIIYEVSKFIDPALKTSEKEMLRSIILPASLLFFAGAFVGIYFIAPILFKIFASFDIGVGADVTMGISSFVSFMFMYTIAFGLSFEIPVFMVGLSRFGIVTADTWKKNWRYAVIGSLVYGMIFSPGVTGFTMVVIAIPMIALYFAGIHFAINAEKKFEEDQAYSNSADQ</sequence>
<dbReference type="GO" id="GO:0043953">
    <property type="term" value="P:protein transport by the Tat complex"/>
    <property type="evidence" value="ECO:0007669"/>
    <property type="project" value="UniProtKB-UniRule"/>
</dbReference>
<keyword evidence="2 5" id="KW-0812">Transmembrane</keyword>
<dbReference type="PANTHER" id="PTHR30371">
    <property type="entry name" value="SEC-INDEPENDENT PROTEIN TRANSLOCASE PROTEIN TATC"/>
    <property type="match status" value="1"/>
</dbReference>
<reference evidence="6 7" key="1">
    <citation type="submission" date="2011-10" db="EMBL/GenBank/DDBJ databases">
        <title>Metabolic and evolutionary patterns in the extreme acidophile Ferroplasma acidiphilum.</title>
        <authorList>
            <person name="Golyshina O.V."/>
            <person name="Kozyavkin S.A."/>
            <person name="Tatusov R.L."/>
            <person name="Slesarev A.I."/>
            <person name="Golyshin P.N."/>
        </authorList>
    </citation>
    <scope>NUCLEOTIDE SEQUENCE [LARGE SCALE GENOMIC DNA]</scope>
    <source>
        <strain evidence="7">Y</strain>
    </source>
</reference>
<dbReference type="RefSeq" id="WP_081141560.1">
    <property type="nucleotide sequence ID" value="NZ_CP015363.1"/>
</dbReference>
<dbReference type="GeneID" id="31675896"/>
<dbReference type="GO" id="GO:0065002">
    <property type="term" value="P:intracellular protein transmembrane transport"/>
    <property type="evidence" value="ECO:0007669"/>
    <property type="project" value="TreeGrafter"/>
</dbReference>
<evidence type="ECO:0000256" key="3">
    <source>
        <dbReference type="ARBA" id="ARBA00022989"/>
    </source>
</evidence>
<dbReference type="OrthoDB" id="15305at2157"/>
<keyword evidence="4 5" id="KW-0472">Membrane</keyword>
<dbReference type="PRINTS" id="PR01840">
    <property type="entry name" value="TATCFAMILY"/>
</dbReference>
<dbReference type="GO" id="GO:0033281">
    <property type="term" value="C:TAT protein transport complex"/>
    <property type="evidence" value="ECO:0007669"/>
    <property type="project" value="UniProtKB-UniRule"/>
</dbReference>
<dbReference type="PANTHER" id="PTHR30371:SF0">
    <property type="entry name" value="SEC-INDEPENDENT PROTEIN TRANSLOCASE PROTEIN TATC, CHLOROPLASTIC-RELATED"/>
    <property type="match status" value="1"/>
</dbReference>
<gene>
    <name evidence="5" type="primary">tatC</name>
    <name evidence="6" type="ORF">FAD_0388</name>
</gene>
<comment type="similarity">
    <text evidence="5">Belongs to the TatC family.</text>
</comment>
<evidence type="ECO:0000256" key="1">
    <source>
        <dbReference type="ARBA" id="ARBA00004141"/>
    </source>
</evidence>
<comment type="function">
    <text evidence="5">Part of the twin-arginine translocation (Tat) system that transports large folded proteins containing a characteristic twin-arginine motif in their signal peptide across membranes.</text>
</comment>
<keyword evidence="5" id="KW-1003">Cell membrane</keyword>
<accession>A0A1V0N2H7</accession>
<dbReference type="Proteomes" id="UP000192050">
    <property type="component" value="Chromosome"/>
</dbReference>
<dbReference type="GO" id="GO:0009977">
    <property type="term" value="F:proton motive force dependent protein transmembrane transporter activity"/>
    <property type="evidence" value="ECO:0007669"/>
    <property type="project" value="TreeGrafter"/>
</dbReference>
<protein>
    <recommendedName>
        <fullName evidence="5">Sec-independent protein translocase protein TatC</fullName>
    </recommendedName>
</protein>
<name>A0A1V0N2H7_9ARCH</name>
<keyword evidence="5" id="KW-0653">Protein transport</keyword>
<feature type="transmembrane region" description="Helical" evidence="5">
    <location>
        <begin position="174"/>
        <end position="202"/>
    </location>
</feature>
<proteinExistence type="inferred from homology"/>
<organism evidence="6 7">
    <name type="scientific">Ferroplasma acidiphilum</name>
    <dbReference type="NCBI Taxonomy" id="74969"/>
    <lineage>
        <taxon>Archaea</taxon>
        <taxon>Methanobacteriati</taxon>
        <taxon>Thermoplasmatota</taxon>
        <taxon>Thermoplasmata</taxon>
        <taxon>Thermoplasmatales</taxon>
        <taxon>Ferroplasmaceae</taxon>
        <taxon>Ferroplasma</taxon>
    </lineage>
</organism>
<evidence type="ECO:0000256" key="4">
    <source>
        <dbReference type="ARBA" id="ARBA00023136"/>
    </source>
</evidence>
<dbReference type="InterPro" id="IPR002033">
    <property type="entry name" value="TatC"/>
</dbReference>
<keyword evidence="7" id="KW-1185">Reference proteome</keyword>
<feature type="transmembrane region" description="Helical" evidence="5">
    <location>
        <begin position="20"/>
        <end position="41"/>
    </location>
</feature>
<dbReference type="STRING" id="74969.FAD_0388"/>
<keyword evidence="3 5" id="KW-1133">Transmembrane helix</keyword>
<feature type="transmembrane region" description="Helical" evidence="5">
    <location>
        <begin position="130"/>
        <end position="154"/>
    </location>
</feature>
<feature type="transmembrane region" description="Helical" evidence="5">
    <location>
        <begin position="238"/>
        <end position="256"/>
    </location>
</feature>
<comment type="subcellular location">
    <subcellularLocation>
        <location evidence="5">Cell membrane</location>
        <topology evidence="5">Multi-pass membrane protein</topology>
    </subcellularLocation>
    <subcellularLocation>
        <location evidence="1">Membrane</location>
        <topology evidence="1">Multi-pass membrane protein</topology>
    </subcellularLocation>
</comment>
<dbReference type="Pfam" id="PF00902">
    <property type="entry name" value="TatC"/>
    <property type="match status" value="1"/>
</dbReference>
<dbReference type="KEGG" id="fai:FAD_0388"/>
<feature type="transmembrane region" description="Helical" evidence="5">
    <location>
        <begin position="90"/>
        <end position="109"/>
    </location>
</feature>